<sequence length="37" mass="4231">MSQVSAPKIKCGTTTFGDGAFWLAIWFIYLWIRSSTF</sequence>
<keyword evidence="1" id="KW-0472">Membrane</keyword>
<accession>A0A0L8V4V2</accession>
<protein>
    <submittedName>
        <fullName evidence="2">Uncharacterized protein</fullName>
    </submittedName>
</protein>
<keyword evidence="1" id="KW-1133">Transmembrane helix</keyword>
<name>A0A0L8V4V2_9BACT</name>
<comment type="caution">
    <text evidence="2">The sequence shown here is derived from an EMBL/GenBank/DDBJ whole genome shotgun (WGS) entry which is preliminary data.</text>
</comment>
<evidence type="ECO:0000256" key="1">
    <source>
        <dbReference type="SAM" id="Phobius"/>
    </source>
</evidence>
<gene>
    <name evidence="2" type="ORF">NC99_36040</name>
</gene>
<keyword evidence="1" id="KW-0812">Transmembrane</keyword>
<dbReference type="AlphaFoldDB" id="A0A0L8V4V2"/>
<evidence type="ECO:0000313" key="2">
    <source>
        <dbReference type="EMBL" id="KOH43520.1"/>
    </source>
</evidence>
<evidence type="ECO:0000313" key="3">
    <source>
        <dbReference type="Proteomes" id="UP000036958"/>
    </source>
</evidence>
<feature type="transmembrane region" description="Helical" evidence="1">
    <location>
        <begin position="12"/>
        <end position="32"/>
    </location>
</feature>
<dbReference type="EMBL" id="LGIA01000182">
    <property type="protein sequence ID" value="KOH43520.1"/>
    <property type="molecule type" value="Genomic_DNA"/>
</dbReference>
<proteinExistence type="predicted"/>
<dbReference type="Proteomes" id="UP000036958">
    <property type="component" value="Unassembled WGS sequence"/>
</dbReference>
<reference evidence="3" key="1">
    <citation type="submission" date="2015-07" db="EMBL/GenBank/DDBJ databases">
        <title>Genome sequencing of Sunxiuqinia dokdonensis strain SK.</title>
        <authorList>
            <person name="Ahn S."/>
            <person name="Kim B.-C."/>
        </authorList>
    </citation>
    <scope>NUCLEOTIDE SEQUENCE [LARGE SCALE GENOMIC DNA]</scope>
    <source>
        <strain evidence="3">SK</strain>
    </source>
</reference>
<keyword evidence="3" id="KW-1185">Reference proteome</keyword>
<organism evidence="2 3">
    <name type="scientific">Sunxiuqinia dokdonensis</name>
    <dbReference type="NCBI Taxonomy" id="1409788"/>
    <lineage>
        <taxon>Bacteria</taxon>
        <taxon>Pseudomonadati</taxon>
        <taxon>Bacteroidota</taxon>
        <taxon>Bacteroidia</taxon>
        <taxon>Marinilabiliales</taxon>
        <taxon>Prolixibacteraceae</taxon>
        <taxon>Sunxiuqinia</taxon>
    </lineage>
</organism>